<comment type="caution">
    <text evidence="2">The sequence shown here is derived from an EMBL/GenBank/DDBJ whole genome shotgun (WGS) entry which is preliminary data.</text>
</comment>
<evidence type="ECO:0000313" key="2">
    <source>
        <dbReference type="EMBL" id="RZM84011.1"/>
    </source>
</evidence>
<dbReference type="InterPro" id="IPR002376">
    <property type="entry name" value="Formyl_transf_N"/>
</dbReference>
<evidence type="ECO:0000259" key="1">
    <source>
        <dbReference type="Pfam" id="PF00551"/>
    </source>
</evidence>
<dbReference type="Pfam" id="PF00551">
    <property type="entry name" value="Formyl_trans_N"/>
    <property type="match status" value="1"/>
</dbReference>
<dbReference type="Proteomes" id="UP000292345">
    <property type="component" value="Unassembled WGS sequence"/>
</dbReference>
<dbReference type="Gene3D" id="3.40.50.170">
    <property type="entry name" value="Formyl transferase, N-terminal domain"/>
    <property type="match status" value="1"/>
</dbReference>
<evidence type="ECO:0000313" key="3">
    <source>
        <dbReference type="Proteomes" id="UP000292345"/>
    </source>
</evidence>
<dbReference type="AlphaFoldDB" id="A0A4Q7EL61"/>
<reference evidence="2 3" key="1">
    <citation type="submission" date="2018-01" db="EMBL/GenBank/DDBJ databases">
        <title>Co-occurrence of chitin degradation, pigmentation and bioactivity in marine Pseudoalteromonas.</title>
        <authorList>
            <person name="Paulsen S."/>
            <person name="Gram L."/>
            <person name="Machado H."/>
        </authorList>
    </citation>
    <scope>NUCLEOTIDE SEQUENCE [LARGE SCALE GENOMIC DNA]</scope>
    <source>
        <strain evidence="2 3">S1946</strain>
    </source>
</reference>
<dbReference type="InterPro" id="IPR036477">
    <property type="entry name" value="Formyl_transf_N_sf"/>
</dbReference>
<dbReference type="EMBL" id="PPUZ01000012">
    <property type="protein sequence ID" value="RZM84011.1"/>
    <property type="molecule type" value="Genomic_DNA"/>
</dbReference>
<proteinExistence type="predicted"/>
<protein>
    <recommendedName>
        <fullName evidence="1">Formyl transferase N-terminal domain-containing protein</fullName>
    </recommendedName>
</protein>
<gene>
    <name evidence="2" type="ORF">C3B51_05020</name>
</gene>
<accession>A0A4Q7EL61</accession>
<feature type="domain" description="Formyl transferase N-terminal" evidence="1">
    <location>
        <begin position="104"/>
        <end position="196"/>
    </location>
</feature>
<name>A0A4Q7EL61_9GAMM</name>
<sequence length="276" mass="30915">MKTLYVLTEALFHTAYLVEKMAMNNRFDNLVFVIRNNYQLNLQALDELHTAHAGKTELSDDALQHFNQAYGGLSEAELCMINEFGVPEKHCFSVSNLRVVSDFNDNELQGEILADKSFKCAAIFLDCILSDWWIDTFEQRIINAHSAVLPHARGMYAIEQYLLAATPEQAEAAAGATIHYVNSGIDKGNIIETKALQNIWCKPSIWAVKAASYHAAFELLSNYCTQHNCFSLSDAKSQKEFGPLFLAKQFTTQKRQQAARAFLAIKQSQGETYGAA</sequence>
<dbReference type="SUPFAM" id="SSF53328">
    <property type="entry name" value="Formyltransferase"/>
    <property type="match status" value="1"/>
</dbReference>
<organism evidence="2 3">
    <name type="scientific">Pseudoalteromonas rubra</name>
    <dbReference type="NCBI Taxonomy" id="43658"/>
    <lineage>
        <taxon>Bacteria</taxon>
        <taxon>Pseudomonadati</taxon>
        <taxon>Pseudomonadota</taxon>
        <taxon>Gammaproteobacteria</taxon>
        <taxon>Alteromonadales</taxon>
        <taxon>Pseudoalteromonadaceae</taxon>
        <taxon>Pseudoalteromonas</taxon>
    </lineage>
</organism>